<dbReference type="OrthoDB" id="5948173at2759"/>
<gene>
    <name evidence="1" type="primary">Cnig_chr_V.g17966</name>
    <name evidence="1" type="ORF">B9Z55_017966</name>
</gene>
<dbReference type="PANTHER" id="PTHR31362:SF0">
    <property type="entry name" value="EXOSTOSIN DOMAIN-CONTAINING PROTEIN-RELATED"/>
    <property type="match status" value="1"/>
</dbReference>
<dbReference type="Proteomes" id="UP000230233">
    <property type="component" value="Chromosome V"/>
</dbReference>
<keyword evidence="2" id="KW-1185">Reference proteome</keyword>
<reference evidence="2" key="1">
    <citation type="submission" date="2017-10" db="EMBL/GenBank/DDBJ databases">
        <title>Rapid genome shrinkage in a self-fertile nematode reveals novel sperm competition proteins.</title>
        <authorList>
            <person name="Yin D."/>
            <person name="Schwarz E.M."/>
            <person name="Thomas C.G."/>
            <person name="Felde R.L."/>
            <person name="Korf I.F."/>
            <person name="Cutter A.D."/>
            <person name="Schartner C.M."/>
            <person name="Ralston E.J."/>
            <person name="Meyer B.J."/>
            <person name="Haag E.S."/>
        </authorList>
    </citation>
    <scope>NUCLEOTIDE SEQUENCE [LARGE SCALE GENOMIC DNA]</scope>
    <source>
        <strain evidence="2">JU1422</strain>
    </source>
</reference>
<dbReference type="InterPro" id="IPR005049">
    <property type="entry name" value="STL-like"/>
</dbReference>
<proteinExistence type="predicted"/>
<dbReference type="EMBL" id="PDUG01000005">
    <property type="protein sequence ID" value="PIC24779.1"/>
    <property type="molecule type" value="Genomic_DNA"/>
</dbReference>
<dbReference type="Pfam" id="PF03385">
    <property type="entry name" value="STELLO"/>
    <property type="match status" value="1"/>
</dbReference>
<evidence type="ECO:0000313" key="2">
    <source>
        <dbReference type="Proteomes" id="UP000230233"/>
    </source>
</evidence>
<comment type="caution">
    <text evidence="1">The sequence shown here is derived from an EMBL/GenBank/DDBJ whole genome shotgun (WGS) entry which is preliminary data.</text>
</comment>
<dbReference type="PANTHER" id="PTHR31362">
    <property type="entry name" value="GLYCOSYLTRANSFERASE STELLO1-RELATED"/>
    <property type="match status" value="1"/>
</dbReference>
<sequence length="360" mass="42493">MNLEFDLIDPKESENQKIQIAEQKLNYFGNLADWCNQTGYSDLSNQFPSPEQLADNHSVFDNYLDTVLVVVNNYPWKYGPGIIQRLYQPYFAAVIFCGSWYPDQFKDQDNYTSIIYPFNYIHINPAEILRGYFGYHCLTLVQEMGLNNVRGYFFMADDAIFNFWNPINFAFVHHLTGDSYENSTNWWKTEYGLESAKNILRTIQNTNDPKILETWKQFENGLKVNGFLKSNETVINEMLSSRGRSVSDFFYIPFSAISYYSRLMRIFYEHKLFLEIAVNKFLKSVHHEISLPHQYRYLWTTDRGQWDQIYSKNLIAIHPVKMSGFWLPGDSRRKYCNSVLKTWLNMVFGGPQDFNETRIL</sequence>
<dbReference type="STRING" id="1611254.A0A2G5TC50"/>
<accession>A0A2G5TC50</accession>
<dbReference type="AlphaFoldDB" id="A0A2G5TC50"/>
<name>A0A2G5TC50_9PELO</name>
<organism evidence="1 2">
    <name type="scientific">Caenorhabditis nigoni</name>
    <dbReference type="NCBI Taxonomy" id="1611254"/>
    <lineage>
        <taxon>Eukaryota</taxon>
        <taxon>Metazoa</taxon>
        <taxon>Ecdysozoa</taxon>
        <taxon>Nematoda</taxon>
        <taxon>Chromadorea</taxon>
        <taxon>Rhabditida</taxon>
        <taxon>Rhabditina</taxon>
        <taxon>Rhabditomorpha</taxon>
        <taxon>Rhabditoidea</taxon>
        <taxon>Rhabditidae</taxon>
        <taxon>Peloderinae</taxon>
        <taxon>Caenorhabditis</taxon>
    </lineage>
</organism>
<protein>
    <submittedName>
        <fullName evidence="1">Uncharacterized protein</fullName>
    </submittedName>
</protein>
<evidence type="ECO:0000313" key="1">
    <source>
        <dbReference type="EMBL" id="PIC24779.1"/>
    </source>
</evidence>